<dbReference type="OrthoDB" id="18530at2759"/>
<feature type="signal peptide" evidence="1">
    <location>
        <begin position="1"/>
        <end position="16"/>
    </location>
</feature>
<dbReference type="EMBL" id="LUKN01002122">
    <property type="protein sequence ID" value="OAQ99625.1"/>
    <property type="molecule type" value="Genomic_DNA"/>
</dbReference>
<keyword evidence="1" id="KW-0732">Signal</keyword>
<proteinExistence type="predicted"/>
<organism evidence="2 3">
    <name type="scientific">Cordyceps confragosa</name>
    <name type="common">Lecanicillium lecanii</name>
    <dbReference type="NCBI Taxonomy" id="2714763"/>
    <lineage>
        <taxon>Eukaryota</taxon>
        <taxon>Fungi</taxon>
        <taxon>Dikarya</taxon>
        <taxon>Ascomycota</taxon>
        <taxon>Pezizomycotina</taxon>
        <taxon>Sordariomycetes</taxon>
        <taxon>Hypocreomycetidae</taxon>
        <taxon>Hypocreales</taxon>
        <taxon>Cordycipitaceae</taxon>
        <taxon>Akanthomyces</taxon>
    </lineage>
</organism>
<sequence length="108" mass="11890">MLKLAILPALAALVAATSTTADSDHAALPSYHYGAAIPIECMNRSSETGEHIEDSNHQLQWIPFPVCHETSKPLEFGYGIEGEVNCTIPISHEFFHLLEFYIHSDAPL</sequence>
<name>A0A179IAD5_CORDF</name>
<evidence type="ECO:0000256" key="1">
    <source>
        <dbReference type="SAM" id="SignalP"/>
    </source>
</evidence>
<feature type="chain" id="PRO_5008104318" evidence="1">
    <location>
        <begin position="17"/>
        <end position="108"/>
    </location>
</feature>
<dbReference type="PANTHER" id="PTHR40368:SF1">
    <property type="entry name" value="YALI0F14399P"/>
    <property type="match status" value="1"/>
</dbReference>
<gene>
    <name evidence="2" type="ORF">LLEC1_08166</name>
</gene>
<dbReference type="AlphaFoldDB" id="A0A179IAD5"/>
<dbReference type="PANTHER" id="PTHR40368">
    <property type="entry name" value="YALI0F14399P"/>
    <property type="match status" value="1"/>
</dbReference>
<evidence type="ECO:0000313" key="2">
    <source>
        <dbReference type="EMBL" id="OAQ99625.1"/>
    </source>
</evidence>
<protein>
    <submittedName>
        <fullName evidence="2">Uncharacterized protein</fullName>
    </submittedName>
</protein>
<reference evidence="2 3" key="1">
    <citation type="submission" date="2016-03" db="EMBL/GenBank/DDBJ databases">
        <title>Fine-scale spatial genetic structure of a fungal parasite of coffee scale insects.</title>
        <authorList>
            <person name="Jackson D."/>
            <person name="Zemenick K.A."/>
            <person name="Malloure B."/>
            <person name="Quandt C.A."/>
            <person name="James T.Y."/>
        </authorList>
    </citation>
    <scope>NUCLEOTIDE SEQUENCE [LARGE SCALE GENOMIC DNA]</scope>
    <source>
        <strain evidence="2 3">UM487</strain>
    </source>
</reference>
<comment type="caution">
    <text evidence="2">The sequence shown here is derived from an EMBL/GenBank/DDBJ whole genome shotgun (WGS) entry which is preliminary data.</text>
</comment>
<keyword evidence="3" id="KW-1185">Reference proteome</keyword>
<dbReference type="Proteomes" id="UP000243081">
    <property type="component" value="Unassembled WGS sequence"/>
</dbReference>
<accession>A0A179IAD5</accession>
<evidence type="ECO:0000313" key="3">
    <source>
        <dbReference type="Proteomes" id="UP000243081"/>
    </source>
</evidence>
<feature type="non-terminal residue" evidence="2">
    <location>
        <position position="108"/>
    </location>
</feature>